<dbReference type="EMBL" id="CACVAW010000002">
    <property type="protein sequence ID" value="CAA6800125.1"/>
    <property type="molecule type" value="Genomic_DNA"/>
</dbReference>
<evidence type="ECO:0000313" key="2">
    <source>
        <dbReference type="EMBL" id="CAA6800125.1"/>
    </source>
</evidence>
<dbReference type="InterPro" id="IPR036477">
    <property type="entry name" value="Formyl_transf_N_sf"/>
</dbReference>
<dbReference type="GO" id="GO:0016740">
    <property type="term" value="F:transferase activity"/>
    <property type="evidence" value="ECO:0007669"/>
    <property type="project" value="UniProtKB-KW"/>
</dbReference>
<sequence length="242" mass="28640">MKEYKNKFNIHFYFTVGKCDNKKFTKELTQQLYYERSYLCELYENEIEEFFTSNRVKLNYDVDANSREFIKEIISLNPASIINIRGRQKFSKDTVYAFRSKDIPFTNLHPSILPYYRGVVSSFWAMYHKEKDYGVTLHRVNEIYDAGAIIGIKKSALDYSLSVVENMLRLVPLAEELLFEYLDNILCNNESISLEKQDHSISNYYTFPTDYELSSFLNKGLKLVNKERVEILIKELTKQRLL</sequence>
<reference evidence="2" key="1">
    <citation type="submission" date="2020-01" db="EMBL/GenBank/DDBJ databases">
        <authorList>
            <person name="Meier V. D."/>
            <person name="Meier V D."/>
        </authorList>
    </citation>
    <scope>NUCLEOTIDE SEQUENCE</scope>
    <source>
        <strain evidence="2">HLG_WM_MAG_12</strain>
    </source>
</reference>
<accession>A0A6S6SBQ8</accession>
<dbReference type="Gene3D" id="3.40.50.12230">
    <property type="match status" value="1"/>
</dbReference>
<name>A0A6S6SBQ8_9BACT</name>
<feature type="domain" description="Formyl transferase N-terminal" evidence="1">
    <location>
        <begin position="68"/>
        <end position="164"/>
    </location>
</feature>
<protein>
    <submittedName>
        <fullName evidence="2">Methionyl-tRNA formyltransferase</fullName>
    </submittedName>
</protein>
<gene>
    <name evidence="2" type="ORF">HELGO_WM10648</name>
</gene>
<keyword evidence="2" id="KW-0808">Transferase</keyword>
<dbReference type="SUPFAM" id="SSF53328">
    <property type="entry name" value="Formyltransferase"/>
    <property type="match status" value="1"/>
</dbReference>
<dbReference type="AlphaFoldDB" id="A0A6S6SBQ8"/>
<dbReference type="InterPro" id="IPR002376">
    <property type="entry name" value="Formyl_transf_N"/>
</dbReference>
<proteinExistence type="predicted"/>
<organism evidence="2">
    <name type="scientific">uncultured Campylobacterales bacterium</name>
    <dbReference type="NCBI Taxonomy" id="352960"/>
    <lineage>
        <taxon>Bacteria</taxon>
        <taxon>Pseudomonadati</taxon>
        <taxon>Campylobacterota</taxon>
        <taxon>Epsilonproteobacteria</taxon>
        <taxon>Campylobacterales</taxon>
        <taxon>environmental samples</taxon>
    </lineage>
</organism>
<dbReference type="Pfam" id="PF00551">
    <property type="entry name" value="Formyl_trans_N"/>
    <property type="match status" value="1"/>
</dbReference>
<evidence type="ECO:0000259" key="1">
    <source>
        <dbReference type="Pfam" id="PF00551"/>
    </source>
</evidence>